<dbReference type="Pfam" id="PF15990">
    <property type="entry name" value="UPF0767"/>
    <property type="match status" value="1"/>
</dbReference>
<evidence type="ECO:0000256" key="3">
    <source>
        <dbReference type="ARBA" id="ARBA00022692"/>
    </source>
</evidence>
<proteinExistence type="inferred from homology"/>
<comment type="caution">
    <text evidence="7">The sequence shown here is derived from an EMBL/GenBank/DDBJ whole genome shotgun (WGS) entry which is preliminary data.</text>
</comment>
<keyword evidence="8" id="KW-1185">Reference proteome</keyword>
<comment type="similarity">
    <text evidence="2">Belongs to the SMIM12 family.</text>
</comment>
<evidence type="ECO:0000313" key="8">
    <source>
        <dbReference type="Proteomes" id="UP001608902"/>
    </source>
</evidence>
<evidence type="ECO:0000256" key="6">
    <source>
        <dbReference type="SAM" id="Phobius"/>
    </source>
</evidence>
<evidence type="ECO:0000256" key="1">
    <source>
        <dbReference type="ARBA" id="ARBA00004167"/>
    </source>
</evidence>
<organism evidence="7 8">
    <name type="scientific">Gnathostoma spinigerum</name>
    <dbReference type="NCBI Taxonomy" id="75299"/>
    <lineage>
        <taxon>Eukaryota</taxon>
        <taxon>Metazoa</taxon>
        <taxon>Ecdysozoa</taxon>
        <taxon>Nematoda</taxon>
        <taxon>Chromadorea</taxon>
        <taxon>Rhabditida</taxon>
        <taxon>Spirurina</taxon>
        <taxon>Gnathostomatomorpha</taxon>
        <taxon>Gnathostomatoidea</taxon>
        <taxon>Gnathostomatidae</taxon>
        <taxon>Gnathostoma</taxon>
    </lineage>
</organism>
<evidence type="ECO:0000256" key="4">
    <source>
        <dbReference type="ARBA" id="ARBA00022989"/>
    </source>
</evidence>
<sequence length="98" mass="11030">MWPTFIILGRRISSVLVLPIAAVVGTIGYFIEQQLASRPKVIPYLESSVHDGRMSRQMQDELSPEYSDFHSIREEKRKIVPKSSLSLNTGRSGKAVVE</sequence>
<dbReference type="InterPro" id="IPR031933">
    <property type="entry name" value="UPF0767"/>
</dbReference>
<name>A0ABD6EGB0_9BILA</name>
<evidence type="ECO:0008006" key="9">
    <source>
        <dbReference type="Google" id="ProtNLM"/>
    </source>
</evidence>
<evidence type="ECO:0000256" key="2">
    <source>
        <dbReference type="ARBA" id="ARBA00007304"/>
    </source>
</evidence>
<evidence type="ECO:0000256" key="5">
    <source>
        <dbReference type="ARBA" id="ARBA00023136"/>
    </source>
</evidence>
<gene>
    <name evidence="7" type="ORF">AB6A40_002431</name>
</gene>
<dbReference type="EMBL" id="JBGFUD010001082">
    <property type="protein sequence ID" value="MFH4975722.1"/>
    <property type="molecule type" value="Genomic_DNA"/>
</dbReference>
<reference evidence="7 8" key="1">
    <citation type="submission" date="2024-08" db="EMBL/GenBank/DDBJ databases">
        <title>Gnathostoma spinigerum genome.</title>
        <authorList>
            <person name="Gonzalez-Bertolin B."/>
            <person name="Monzon S."/>
            <person name="Zaballos A."/>
            <person name="Jimenez P."/>
            <person name="Dekumyoy P."/>
            <person name="Varona S."/>
            <person name="Cuesta I."/>
            <person name="Sumanam S."/>
            <person name="Adisakwattana P."/>
            <person name="Gasser R.B."/>
            <person name="Hernandez-Gonzalez A."/>
            <person name="Young N.D."/>
            <person name="Perteguer M.J."/>
        </authorList>
    </citation>
    <scope>NUCLEOTIDE SEQUENCE [LARGE SCALE GENOMIC DNA]</scope>
    <source>
        <strain evidence="7">AL3</strain>
        <tissue evidence="7">Liver</tissue>
    </source>
</reference>
<dbReference type="GO" id="GO:0016020">
    <property type="term" value="C:membrane"/>
    <property type="evidence" value="ECO:0007669"/>
    <property type="project" value="UniProtKB-SubCell"/>
</dbReference>
<dbReference type="AlphaFoldDB" id="A0ABD6EGB0"/>
<keyword evidence="5 6" id="KW-0472">Membrane</keyword>
<feature type="transmembrane region" description="Helical" evidence="6">
    <location>
        <begin position="12"/>
        <end position="31"/>
    </location>
</feature>
<evidence type="ECO:0000313" key="7">
    <source>
        <dbReference type="EMBL" id="MFH4975722.1"/>
    </source>
</evidence>
<accession>A0ABD6EGB0</accession>
<protein>
    <recommendedName>
        <fullName evidence="9">Small integral membrane protein 12</fullName>
    </recommendedName>
</protein>
<dbReference type="Proteomes" id="UP001608902">
    <property type="component" value="Unassembled WGS sequence"/>
</dbReference>
<keyword evidence="3 6" id="KW-0812">Transmembrane</keyword>
<comment type="subcellular location">
    <subcellularLocation>
        <location evidence="1">Membrane</location>
        <topology evidence="1">Single-pass membrane protein</topology>
    </subcellularLocation>
</comment>
<keyword evidence="4 6" id="KW-1133">Transmembrane helix</keyword>